<proteinExistence type="inferred from homology"/>
<dbReference type="GO" id="GO:0098552">
    <property type="term" value="C:side of membrane"/>
    <property type="evidence" value="ECO:0007669"/>
    <property type="project" value="UniProtKB-ARBA"/>
</dbReference>
<dbReference type="HOGENOM" id="CLU_024949_3_3_3"/>
<evidence type="ECO:0000313" key="3">
    <source>
        <dbReference type="EMBL" id="AFZ38040.1"/>
    </source>
</evidence>
<dbReference type="RefSeq" id="WP_015211949.1">
    <property type="nucleotide sequence ID" value="NC_019765.1"/>
</dbReference>
<dbReference type="OrthoDB" id="9809197at2"/>
<evidence type="ECO:0000256" key="1">
    <source>
        <dbReference type="ARBA" id="ARBA00008164"/>
    </source>
</evidence>
<comment type="similarity">
    <text evidence="1">Belongs to the band 7/mec-2 family.</text>
</comment>
<dbReference type="Gene3D" id="3.30.479.30">
    <property type="entry name" value="Band 7 domain"/>
    <property type="match status" value="1"/>
</dbReference>
<organism evidence="3 4">
    <name type="scientific">Stanieria cyanosphaera (strain ATCC 29371 / PCC 7437)</name>
    <dbReference type="NCBI Taxonomy" id="111780"/>
    <lineage>
        <taxon>Bacteria</taxon>
        <taxon>Bacillati</taxon>
        <taxon>Cyanobacteriota</taxon>
        <taxon>Cyanophyceae</taxon>
        <taxon>Pleurocapsales</taxon>
        <taxon>Dermocarpellaceae</taxon>
        <taxon>Stanieria</taxon>
    </lineage>
</organism>
<dbReference type="InterPro" id="IPR001972">
    <property type="entry name" value="Stomatin_HflK_fam"/>
</dbReference>
<sequence length="261" mass="29371">MEMLFIIIIVAIVIILLSIRICNQWEDILIFTLGRLSKTAKPGMYLCFPIIQTAQKVDKRTITYTVPLQKGLTRDNIPVEVDAILFYKVRDSKVAVLNVDNYHQATQLAVRSSIRDMVGKSSLDELLSQRDKIGDIVMEHIAEFVCQWGILIVGVEIKDVIVSKELEEAISREAAAEREKRARVKLAEAEELTVDAIAKAAEKYAKNPVSLQLRAMNMLYEMCMEGKSTMLFVPTNNSGTAMPTPLGIESIDTWLERSHSK</sequence>
<dbReference type="InterPro" id="IPR043202">
    <property type="entry name" value="Band-7_stomatin-like"/>
</dbReference>
<dbReference type="Gene3D" id="6.10.250.2090">
    <property type="match status" value="1"/>
</dbReference>
<dbReference type="Pfam" id="PF01145">
    <property type="entry name" value="Band_7"/>
    <property type="match status" value="1"/>
</dbReference>
<dbReference type="PANTHER" id="PTHR10264">
    <property type="entry name" value="BAND 7 PROTEIN-RELATED"/>
    <property type="match status" value="1"/>
</dbReference>
<dbReference type="FunFam" id="3.30.479.30:FF:000004">
    <property type="entry name" value="Putative membrane protease family, stomatin"/>
    <property type="match status" value="1"/>
</dbReference>
<dbReference type="EMBL" id="CP003654">
    <property type="protein sequence ID" value="AFZ38040.1"/>
    <property type="molecule type" value="Genomic_DNA"/>
</dbReference>
<dbReference type="AlphaFoldDB" id="K9XZL2"/>
<protein>
    <submittedName>
        <fullName evidence="3">SPFH domain, Band 7 family protein</fullName>
    </submittedName>
</protein>
<evidence type="ECO:0000259" key="2">
    <source>
        <dbReference type="SMART" id="SM00244"/>
    </source>
</evidence>
<geneLocation type="plasmid" evidence="3 4">
    <name>pSTA7437.01</name>
</geneLocation>
<gene>
    <name evidence="3" type="ordered locus">Sta7437_4581</name>
</gene>
<evidence type="ECO:0000313" key="4">
    <source>
        <dbReference type="Proteomes" id="UP000010473"/>
    </source>
</evidence>
<dbReference type="InterPro" id="IPR036013">
    <property type="entry name" value="Band_7/SPFH_dom_sf"/>
</dbReference>
<keyword evidence="4" id="KW-1185">Reference proteome</keyword>
<dbReference type="SMART" id="SM00244">
    <property type="entry name" value="PHB"/>
    <property type="match status" value="1"/>
</dbReference>
<keyword evidence="3" id="KW-0614">Plasmid</keyword>
<accession>K9XZL2</accession>
<dbReference type="InterPro" id="IPR001107">
    <property type="entry name" value="Band_7"/>
</dbReference>
<reference evidence="4" key="1">
    <citation type="journal article" date="2013" name="Proc. Natl. Acad. Sci. U.S.A.">
        <title>Improving the coverage of the cyanobacterial phylum using diversity-driven genome sequencing.</title>
        <authorList>
            <person name="Shih P.M."/>
            <person name="Wu D."/>
            <person name="Latifi A."/>
            <person name="Axen S.D."/>
            <person name="Fewer D.P."/>
            <person name="Talla E."/>
            <person name="Calteau A."/>
            <person name="Cai F."/>
            <person name="Tandeau de Marsac N."/>
            <person name="Rippka R."/>
            <person name="Herdman M."/>
            <person name="Sivonen K."/>
            <person name="Coursin T."/>
            <person name="Laurent T."/>
            <person name="Goodwin L."/>
            <person name="Nolan M."/>
            <person name="Davenport K.W."/>
            <person name="Han C.S."/>
            <person name="Rubin E.M."/>
            <person name="Eisen J.A."/>
            <person name="Woyke T."/>
            <person name="Gugger M."/>
            <person name="Kerfeld C.A."/>
        </authorList>
    </citation>
    <scope>NUCLEOTIDE SEQUENCE [LARGE SCALE GENOMIC DNA]</scope>
    <source>
        <strain evidence="4">ATCC 29371 / PCC 7437</strain>
        <plasmid evidence="4">Plasmid pSTA7437.01</plasmid>
    </source>
</reference>
<dbReference type="PANTHER" id="PTHR10264:SF19">
    <property type="entry name" value="AT06885P-RELATED"/>
    <property type="match status" value="1"/>
</dbReference>
<dbReference type="GO" id="GO:0005886">
    <property type="term" value="C:plasma membrane"/>
    <property type="evidence" value="ECO:0007669"/>
    <property type="project" value="InterPro"/>
</dbReference>
<dbReference type="PRINTS" id="PR00721">
    <property type="entry name" value="STOMATIN"/>
</dbReference>
<dbReference type="SUPFAM" id="SSF117892">
    <property type="entry name" value="Band 7/SPFH domain"/>
    <property type="match status" value="1"/>
</dbReference>
<name>K9XZL2_STAC7</name>
<dbReference type="Proteomes" id="UP000010473">
    <property type="component" value="Plasmid pSTA7437.01"/>
</dbReference>
<dbReference type="KEGG" id="scs:Sta7437_4581"/>
<feature type="domain" description="Band 7" evidence="2">
    <location>
        <begin position="17"/>
        <end position="174"/>
    </location>
</feature>